<evidence type="ECO:0000313" key="3">
    <source>
        <dbReference type="Proteomes" id="UP000050794"/>
    </source>
</evidence>
<sequence length="332" mass="36606">FVESSTSLTAGICYGLWYRTSGHRRSCDEFLELLHKSLASKVGIALHLSSLRFAISLSITSLATVHFATCIALAFYSAVETCVAGGAESSTSLTAGICYGLWYRTSGHRRSCDEFLELLHKSLASKVGIALHLSSLRFAISLSITSLATVHFATCIALAFYSAVETCLHIRSYHLQLCVIAVLLPAAIYHHAYCCTYFFFWPGIAVLAYAIVQSALSWKFECQGGVIRALNVLGAAIGMALVAAASFGIFCTATRMATNSFAFQWHCRWPISQYEYCYRVIDFREPYKQWPKENVIAETAAVQIAVSIWLCLCGLAQFFLSLKSTFSTEVFL</sequence>
<dbReference type="Proteomes" id="UP000050794">
    <property type="component" value="Unassembled WGS sequence"/>
</dbReference>
<proteinExistence type="predicted"/>
<feature type="transmembrane region" description="Helical" evidence="1">
    <location>
        <begin position="53"/>
        <end position="76"/>
    </location>
</feature>
<reference evidence="4" key="1">
    <citation type="submission" date="2016-06" db="UniProtKB">
        <authorList>
            <consortium name="WormBaseParasite"/>
        </authorList>
    </citation>
    <scope>IDENTIFICATION</scope>
</reference>
<feature type="transmembrane region" description="Helical" evidence="1">
    <location>
        <begin position="300"/>
        <end position="322"/>
    </location>
</feature>
<evidence type="ECO:0000313" key="4">
    <source>
        <dbReference type="WBParaSite" id="TCNE_0001808901-mRNA-1"/>
    </source>
</evidence>
<feature type="transmembrane region" description="Helical" evidence="1">
    <location>
        <begin position="173"/>
        <end position="192"/>
    </location>
</feature>
<dbReference type="EMBL" id="UYWY01025110">
    <property type="protein sequence ID" value="VDM49406.1"/>
    <property type="molecule type" value="Genomic_DNA"/>
</dbReference>
<dbReference type="WBParaSite" id="TCNE_0001808901-mRNA-1">
    <property type="protein sequence ID" value="TCNE_0001808901-mRNA-1"/>
    <property type="gene ID" value="TCNE_0001808901"/>
</dbReference>
<evidence type="ECO:0000313" key="2">
    <source>
        <dbReference type="EMBL" id="VDM49406.1"/>
    </source>
</evidence>
<organism evidence="3 4">
    <name type="scientific">Toxocara canis</name>
    <name type="common">Canine roundworm</name>
    <dbReference type="NCBI Taxonomy" id="6265"/>
    <lineage>
        <taxon>Eukaryota</taxon>
        <taxon>Metazoa</taxon>
        <taxon>Ecdysozoa</taxon>
        <taxon>Nematoda</taxon>
        <taxon>Chromadorea</taxon>
        <taxon>Rhabditida</taxon>
        <taxon>Spirurina</taxon>
        <taxon>Ascaridomorpha</taxon>
        <taxon>Ascaridoidea</taxon>
        <taxon>Toxocaridae</taxon>
        <taxon>Toxocara</taxon>
    </lineage>
</organism>
<keyword evidence="1" id="KW-1133">Transmembrane helix</keyword>
<evidence type="ECO:0000256" key="1">
    <source>
        <dbReference type="SAM" id="Phobius"/>
    </source>
</evidence>
<dbReference type="AlphaFoldDB" id="A0A183VBG5"/>
<protein>
    <submittedName>
        <fullName evidence="4">GPI ethanolamine phosphate transferase 3</fullName>
    </submittedName>
</protein>
<keyword evidence="3" id="KW-1185">Reference proteome</keyword>
<feature type="transmembrane region" description="Helical" evidence="1">
    <location>
        <begin position="230"/>
        <end position="250"/>
    </location>
</feature>
<reference evidence="2 3" key="2">
    <citation type="submission" date="2018-11" db="EMBL/GenBank/DDBJ databases">
        <authorList>
            <consortium name="Pathogen Informatics"/>
        </authorList>
    </citation>
    <scope>NUCLEOTIDE SEQUENCE [LARGE SCALE GENOMIC DNA]</scope>
</reference>
<feature type="transmembrane region" description="Helical" evidence="1">
    <location>
        <begin position="138"/>
        <end position="161"/>
    </location>
</feature>
<accession>A0A183VBG5</accession>
<keyword evidence="1" id="KW-0812">Transmembrane</keyword>
<gene>
    <name evidence="2" type="ORF">TCNE_LOCUS18085</name>
</gene>
<keyword evidence="1" id="KW-0472">Membrane</keyword>
<feature type="transmembrane region" description="Helical" evidence="1">
    <location>
        <begin position="198"/>
        <end position="218"/>
    </location>
</feature>
<name>A0A183VBG5_TOXCA</name>